<dbReference type="InterPro" id="IPR013346">
    <property type="entry name" value="NrdE_NrdA_C"/>
</dbReference>
<comment type="catalytic activity">
    <reaction evidence="9">
        <text>a 2'-deoxyribonucleoside 5'-diphosphate + [thioredoxin]-disulfide + H2O = a ribonucleoside 5'-diphosphate + [thioredoxin]-dithiol</text>
        <dbReference type="Rhea" id="RHEA:23252"/>
        <dbReference type="Rhea" id="RHEA-COMP:10698"/>
        <dbReference type="Rhea" id="RHEA-COMP:10700"/>
        <dbReference type="ChEBI" id="CHEBI:15377"/>
        <dbReference type="ChEBI" id="CHEBI:29950"/>
        <dbReference type="ChEBI" id="CHEBI:50058"/>
        <dbReference type="ChEBI" id="CHEBI:57930"/>
        <dbReference type="ChEBI" id="CHEBI:73316"/>
        <dbReference type="EC" id="1.17.4.1"/>
    </reaction>
</comment>
<dbReference type="EMBL" id="LC738881">
    <property type="protein sequence ID" value="BDT63130.1"/>
    <property type="molecule type" value="Genomic_DNA"/>
</dbReference>
<keyword evidence="5 8" id="KW-0067">ATP-binding</keyword>
<proteinExistence type="inferred from homology"/>
<evidence type="ECO:0000256" key="5">
    <source>
        <dbReference type="ARBA" id="ARBA00022840"/>
    </source>
</evidence>
<dbReference type="EC" id="1.17.4.1" evidence="2 9"/>
<organism evidence="11">
    <name type="scientific">Sicyonia whispovirus</name>
    <dbReference type="NCBI Taxonomy" id="2984283"/>
    <lineage>
        <taxon>Viruses</taxon>
        <taxon>Viruses incertae sedis</taxon>
        <taxon>Naldaviricetes</taxon>
        <taxon>Nimaviridae</taxon>
        <taxon>Whispovirus</taxon>
    </lineage>
</organism>
<dbReference type="SUPFAM" id="SSF48168">
    <property type="entry name" value="R1 subunit of ribonucleotide reductase, N-terminal domain"/>
    <property type="match status" value="1"/>
</dbReference>
<dbReference type="NCBIfam" id="TIGR02506">
    <property type="entry name" value="NrdE_NrdA"/>
    <property type="match status" value="1"/>
</dbReference>
<dbReference type="InterPro" id="IPR005144">
    <property type="entry name" value="ATP-cone_dom"/>
</dbReference>
<reference evidence="11" key="1">
    <citation type="submission" date="2022-10" db="EMBL/GenBank/DDBJ databases">
        <title>Genome sequences of endogenous nimaviruses in decapod crustaceans.</title>
        <authorList>
            <person name="Kawato S."/>
            <person name="Nozaki R."/>
            <person name="Kondo H."/>
            <person name="Hirono I."/>
        </authorList>
    </citation>
    <scope>NUCLEOTIDE SEQUENCE</scope>
    <source>
        <strain evidence="11">Fukuoka2019</strain>
    </source>
</reference>
<comment type="similarity">
    <text evidence="1 9">Belongs to the ribonucleoside diphosphate reductase large chain family.</text>
</comment>
<dbReference type="Gene3D" id="3.20.70.20">
    <property type="match status" value="1"/>
</dbReference>
<keyword evidence="3" id="KW-0021">Allosteric enzyme</keyword>
<keyword evidence="6 9" id="KW-0560">Oxidoreductase</keyword>
<evidence type="ECO:0000256" key="4">
    <source>
        <dbReference type="ARBA" id="ARBA00022741"/>
    </source>
</evidence>
<dbReference type="PANTHER" id="PTHR11573">
    <property type="entry name" value="RIBONUCLEOSIDE-DIPHOSPHATE REDUCTASE LARGE CHAIN"/>
    <property type="match status" value="1"/>
</dbReference>
<dbReference type="PROSITE" id="PS51161">
    <property type="entry name" value="ATP_CONE"/>
    <property type="match status" value="1"/>
</dbReference>
<dbReference type="Pfam" id="PF00317">
    <property type="entry name" value="Ribonuc_red_lgN"/>
    <property type="match status" value="1"/>
</dbReference>
<evidence type="ECO:0000256" key="1">
    <source>
        <dbReference type="ARBA" id="ARBA00010406"/>
    </source>
</evidence>
<evidence type="ECO:0000256" key="3">
    <source>
        <dbReference type="ARBA" id="ARBA00022533"/>
    </source>
</evidence>
<evidence type="ECO:0000256" key="9">
    <source>
        <dbReference type="RuleBase" id="RU003410"/>
    </source>
</evidence>
<keyword evidence="4 8" id="KW-0547">Nucleotide-binding</keyword>
<dbReference type="InterPro" id="IPR039718">
    <property type="entry name" value="Rrm1"/>
</dbReference>
<dbReference type="PRINTS" id="PR01183">
    <property type="entry name" value="RIBORDTASEM1"/>
</dbReference>
<evidence type="ECO:0000256" key="6">
    <source>
        <dbReference type="ARBA" id="ARBA00023002"/>
    </source>
</evidence>
<evidence type="ECO:0000256" key="2">
    <source>
        <dbReference type="ARBA" id="ARBA00012274"/>
    </source>
</evidence>
<dbReference type="Pfam" id="PF03477">
    <property type="entry name" value="ATP-cone"/>
    <property type="match status" value="1"/>
</dbReference>
<protein>
    <recommendedName>
        <fullName evidence="2 9">Ribonucleoside-diphosphate reductase</fullName>
        <ecNumber evidence="2 9">1.17.4.1</ecNumber>
    </recommendedName>
</protein>
<evidence type="ECO:0000256" key="8">
    <source>
        <dbReference type="PROSITE-ProRule" id="PRU00492"/>
    </source>
</evidence>
<keyword evidence="7 9" id="KW-0215">Deoxyribonucleotide synthesis</keyword>
<dbReference type="InterPro" id="IPR013509">
    <property type="entry name" value="RNR_lsu_N"/>
</dbReference>
<accession>A0A9C7F8G0</accession>
<evidence type="ECO:0000256" key="7">
    <source>
        <dbReference type="ARBA" id="ARBA00023116"/>
    </source>
</evidence>
<evidence type="ECO:0000313" key="11">
    <source>
        <dbReference type="EMBL" id="BDT63130.1"/>
    </source>
</evidence>
<dbReference type="InterPro" id="IPR008926">
    <property type="entry name" value="RNR_R1-su_N"/>
</dbReference>
<dbReference type="SUPFAM" id="SSF51998">
    <property type="entry name" value="PFL-like glycyl radical enzymes"/>
    <property type="match status" value="1"/>
</dbReference>
<dbReference type="PANTHER" id="PTHR11573:SF6">
    <property type="entry name" value="RIBONUCLEOSIDE-DIPHOSPHATE REDUCTASE LARGE SUBUNIT"/>
    <property type="match status" value="1"/>
</dbReference>
<dbReference type="InterPro" id="IPR000788">
    <property type="entry name" value="RNR_lg_C"/>
</dbReference>
<dbReference type="GO" id="GO:0004748">
    <property type="term" value="F:ribonucleoside-diphosphate reductase activity, thioredoxin disulfide as acceptor"/>
    <property type="evidence" value="ECO:0007669"/>
    <property type="project" value="UniProtKB-EC"/>
</dbReference>
<dbReference type="GO" id="GO:0009263">
    <property type="term" value="P:deoxyribonucleotide biosynthetic process"/>
    <property type="evidence" value="ECO:0007669"/>
    <property type="project" value="UniProtKB-KW"/>
</dbReference>
<comment type="function">
    <text evidence="9">Provides the precursors necessary for DNA synthesis. Catalyzes the biosynthesis of deoxyribonucleotides from the corresponding ribonucleotides.</text>
</comment>
<dbReference type="GO" id="GO:0005524">
    <property type="term" value="F:ATP binding"/>
    <property type="evidence" value="ECO:0007669"/>
    <property type="project" value="UniProtKB-UniRule"/>
</dbReference>
<dbReference type="PROSITE" id="PS00089">
    <property type="entry name" value="RIBORED_LARGE"/>
    <property type="match status" value="1"/>
</dbReference>
<sequence length="858" mass="94463">MHIIKRDGRRQELTIEKIEKRLVNACRAVVTSDPHVSDREALKPLDEARLDLPALAAEVFSSITKDGTSAESIDNLLEMICESKTVIHPHFSWLAARVHVSALHKATGNTHTFSEVTEKLALENVLDRKYLDNVRWNFENLDEFVDYRLDYLYNYNGLKTLESSYLLRAAGRVVERPQDMLMRVAVAFNLSDPPAAVNTYHALSRHLYTHATPTLFNAGTRCGQLSSCFLLGVEGSGMDHLFSAIHDTSIISSLAGGTGVHLHDLKSNNGALDSEAGGMGGAVSCLKIFDTSLASVSRGGCRRKGAMAYYFPDYHLDVIELLQCRRNVGEEKSRTKELFPAMWVSDEFMKRVASGGDWTLFCPSKYPGLADVYGQEFVDLYTKYEAMPPLHDESGLPKRATIKARALFESILRTKIETGVPYICFKDTINQRSNHKGLGVVKSSNLCTEIVQYSDFNETAVCNLASVAVNRFVLPGSGGEPHGAKYDFDALADTVRLAVRNLDRVIDANKYPTPKSKASNLRSRPIGVGVQGLADAFMELGLPFESEEAARLNRQIFETISYAAFQESCELARQLGRHPAHDASPAARGVLPMDACRLFPKDLSNVGEGVRANFRGTPECLEKFMAEESLYDWQALRTAITEHGLRNSMLLAPMPTASTAQILGNSDSFEPYTSNMFKRQTSAGCFQVSNEHMVRAFEKSGIWGMAAQNNILENGGSVANLAMADQAAKELFKTAWEMKQKAIIDMAADRGMFIDQAQSLNLFMSNPSTVKLGQMINYAWRCGIKTLYYLRTRGSSTPVKFTVDMALATEASLSLDNGAADGERSADETVVPSEVVACPMRRGDAASGAYLDCEACTA</sequence>
<name>A0A9C7F8G0_9VIRU</name>
<feature type="domain" description="ATP-cone" evidence="10">
    <location>
        <begin position="1"/>
        <end position="109"/>
    </location>
</feature>
<dbReference type="Pfam" id="PF02867">
    <property type="entry name" value="Ribonuc_red_lgC"/>
    <property type="match status" value="1"/>
</dbReference>
<evidence type="ECO:0000259" key="10">
    <source>
        <dbReference type="PROSITE" id="PS51161"/>
    </source>
</evidence>